<dbReference type="Pfam" id="PF06945">
    <property type="entry name" value="DUF1289"/>
    <property type="match status" value="1"/>
</dbReference>
<accession>A0AAD0PWW5</accession>
<dbReference type="InterPro" id="IPR010710">
    <property type="entry name" value="DUF1289"/>
</dbReference>
<organism evidence="1 2">
    <name type="scientific">Pseudomonas amygdali pv. lachrymans str. M301315</name>
    <dbReference type="NCBI Taxonomy" id="629260"/>
    <lineage>
        <taxon>Bacteria</taxon>
        <taxon>Pseudomonadati</taxon>
        <taxon>Pseudomonadota</taxon>
        <taxon>Gammaproteobacteria</taxon>
        <taxon>Pseudomonadales</taxon>
        <taxon>Pseudomonadaceae</taxon>
        <taxon>Pseudomonas</taxon>
        <taxon>Pseudomonas amygdali</taxon>
    </lineage>
</organism>
<proteinExistence type="predicted"/>
<dbReference type="PANTHER" id="PTHR35175">
    <property type="entry name" value="DUF1289 DOMAIN-CONTAINING PROTEIN"/>
    <property type="match status" value="1"/>
</dbReference>
<gene>
    <name evidence="1" type="ORF">PLA107_034255</name>
</gene>
<protein>
    <submittedName>
        <fullName evidence="1">DUF1289 domain-containing protein</fullName>
    </submittedName>
</protein>
<reference evidence="1 2" key="1">
    <citation type="journal article" date="2011" name="PLoS Pathog.">
        <title>Dynamic evolution of pathogenicity revealed by sequencing and comparative genomics of 19 Pseudomonas syringae isolates.</title>
        <authorList>
            <person name="Baltrus D.A."/>
            <person name="Nishimura M.T."/>
            <person name="Romanchuk A."/>
            <person name="Chang J.H."/>
            <person name="Mukhtar M.S."/>
            <person name="Cherkis K."/>
            <person name="Roach J."/>
            <person name="Grant S.R."/>
            <person name="Jones C.D."/>
            <person name="Dangl J.L."/>
        </authorList>
    </citation>
    <scope>NUCLEOTIDE SEQUENCE [LARGE SCALE GENOMIC DNA]</scope>
    <source>
        <strain evidence="1 2">M301315</strain>
    </source>
</reference>
<name>A0AAD0PWW5_PSEAV</name>
<dbReference type="GeneID" id="39474328"/>
<dbReference type="RefSeq" id="WP_080544519.1">
    <property type="nucleotide sequence ID" value="NZ_CP031226.1"/>
</dbReference>
<evidence type="ECO:0000313" key="1">
    <source>
        <dbReference type="EMBL" id="AXH60251.1"/>
    </source>
</evidence>
<dbReference type="PANTHER" id="PTHR35175:SF1">
    <property type="entry name" value="OXIDOREDUCTASE"/>
    <property type="match status" value="1"/>
</dbReference>
<dbReference type="AlphaFoldDB" id="A0AAD0PWW5"/>
<keyword evidence="1" id="KW-0614">Plasmid</keyword>
<dbReference type="EMBL" id="CP031226">
    <property type="protein sequence ID" value="AXH60251.1"/>
    <property type="molecule type" value="Genomic_DNA"/>
</dbReference>
<sequence>MSILGRPNNPDSSPCVGICSHNTGGDVCRGCGRTVTEVYEWLGMSRDEKVEVKKLARARLNLQSPGIEPT</sequence>
<geneLocation type="plasmid" evidence="2">
    <name>pmppla107</name>
</geneLocation>
<dbReference type="Proteomes" id="UP000006426">
    <property type="component" value="Plasmid pmppla107"/>
</dbReference>
<evidence type="ECO:0000313" key="2">
    <source>
        <dbReference type="Proteomes" id="UP000006426"/>
    </source>
</evidence>